<protein>
    <submittedName>
        <fullName evidence="1">Uncharacterized protein</fullName>
    </submittedName>
</protein>
<proteinExistence type="predicted"/>
<comment type="caution">
    <text evidence="1">The sequence shown here is derived from an EMBL/GenBank/DDBJ whole genome shotgun (WGS) entry which is preliminary data.</text>
</comment>
<evidence type="ECO:0000313" key="2">
    <source>
        <dbReference type="Proteomes" id="UP001597227"/>
    </source>
</evidence>
<evidence type="ECO:0000313" key="1">
    <source>
        <dbReference type="EMBL" id="MFD1781723.1"/>
    </source>
</evidence>
<keyword evidence="2" id="KW-1185">Reference proteome</keyword>
<dbReference type="Proteomes" id="UP001597227">
    <property type="component" value="Unassembled WGS sequence"/>
</dbReference>
<accession>A0ABW4MW06</accession>
<gene>
    <name evidence="1" type="ORF">ACFSFW_24050</name>
</gene>
<sequence length="156" mass="18093">MLNLLEKVAVYELGLGIGYFKLPKVVEWVDLMILQLDSSEIPYQFYEVSLSSNKKIDDVIVLLSEITRGNHVETASEVILGLLYKSFEKTEIDIQQVVALMYSLAWQRNIEDDLFLRINGLDAEYEMAVDGYGDMQSIIKEIQEFLGRYEMYYELI</sequence>
<dbReference type="RefSeq" id="WP_388042169.1">
    <property type="nucleotide sequence ID" value="NZ_JBHUEK010000034.1"/>
</dbReference>
<organism evidence="1 2">
    <name type="scientific">Fredinandcohnia salidurans</name>
    <dbReference type="NCBI Taxonomy" id="2595041"/>
    <lineage>
        <taxon>Bacteria</taxon>
        <taxon>Bacillati</taxon>
        <taxon>Bacillota</taxon>
        <taxon>Bacilli</taxon>
        <taxon>Bacillales</taxon>
        <taxon>Bacillaceae</taxon>
        <taxon>Fredinandcohnia</taxon>
    </lineage>
</organism>
<dbReference type="EMBL" id="JBHUEK010000034">
    <property type="protein sequence ID" value="MFD1781723.1"/>
    <property type="molecule type" value="Genomic_DNA"/>
</dbReference>
<reference evidence="2" key="1">
    <citation type="journal article" date="2019" name="Int. J. Syst. Evol. Microbiol.">
        <title>The Global Catalogue of Microorganisms (GCM) 10K type strain sequencing project: providing services to taxonomists for standard genome sequencing and annotation.</title>
        <authorList>
            <consortium name="The Broad Institute Genomics Platform"/>
            <consortium name="The Broad Institute Genome Sequencing Center for Infectious Disease"/>
            <person name="Wu L."/>
            <person name="Ma J."/>
        </authorList>
    </citation>
    <scope>NUCLEOTIDE SEQUENCE [LARGE SCALE GENOMIC DNA]</scope>
    <source>
        <strain evidence="2">CCUG 15531</strain>
    </source>
</reference>
<name>A0ABW4MW06_9BACI</name>